<keyword evidence="2" id="KW-0812">Transmembrane</keyword>
<evidence type="ECO:0000313" key="4">
    <source>
        <dbReference type="Proteomes" id="UP000887013"/>
    </source>
</evidence>
<feature type="region of interest" description="Disordered" evidence="1">
    <location>
        <begin position="45"/>
        <end position="103"/>
    </location>
</feature>
<protein>
    <submittedName>
        <fullName evidence="3">Uncharacterized protein</fullName>
    </submittedName>
</protein>
<evidence type="ECO:0000313" key="3">
    <source>
        <dbReference type="EMBL" id="GFS60311.1"/>
    </source>
</evidence>
<dbReference type="Proteomes" id="UP000887013">
    <property type="component" value="Unassembled WGS sequence"/>
</dbReference>
<feature type="compositionally biased region" description="Acidic residues" evidence="1">
    <location>
        <begin position="77"/>
        <end position="90"/>
    </location>
</feature>
<dbReference type="OrthoDB" id="6427747at2759"/>
<sequence>MNIKQLQFFHHCHPQFSEQHFSMESLTKCLFFLCIFAYVFASEESPKPSSASSPGLRRMGRKNYGPYRPLPSKDYGDDGDDKDDSTDDSDQSPNNKPLQGGDYPSFGNYKGYDQYNNYGPPPRYPSFSNNYKGYPFYSPYWKGSKPSDSPAPPATPDQMMEMMMALSNMDDASKPEDTGLFSKLISDPKSAAAAAIIPLSIVAAAVVPVLMNYMMTGTAPAVVSTTANNKEARSLDGSRNLDAIMESIVRLARAIDSDECIQKTICKVANGDADMPVSDYVKKAATMVSRLAKDDWVDNMGVKNLVDGVKQGNCDNVCNSAKITVNKRK</sequence>
<dbReference type="EMBL" id="BMAW01093433">
    <property type="protein sequence ID" value="GFS60311.1"/>
    <property type="molecule type" value="Genomic_DNA"/>
</dbReference>
<comment type="caution">
    <text evidence="3">The sequence shown here is derived from an EMBL/GenBank/DDBJ whole genome shotgun (WGS) entry which is preliminary data.</text>
</comment>
<keyword evidence="2" id="KW-0472">Membrane</keyword>
<accession>A0A8X6MIV6</accession>
<keyword evidence="4" id="KW-1185">Reference proteome</keyword>
<dbReference type="AlphaFoldDB" id="A0A8X6MIV6"/>
<keyword evidence="2" id="KW-1133">Transmembrane helix</keyword>
<feature type="transmembrane region" description="Helical" evidence="2">
    <location>
        <begin position="191"/>
        <end position="211"/>
    </location>
</feature>
<organism evidence="3 4">
    <name type="scientific">Nephila pilipes</name>
    <name type="common">Giant wood spider</name>
    <name type="synonym">Nephila maculata</name>
    <dbReference type="NCBI Taxonomy" id="299642"/>
    <lineage>
        <taxon>Eukaryota</taxon>
        <taxon>Metazoa</taxon>
        <taxon>Ecdysozoa</taxon>
        <taxon>Arthropoda</taxon>
        <taxon>Chelicerata</taxon>
        <taxon>Arachnida</taxon>
        <taxon>Araneae</taxon>
        <taxon>Araneomorphae</taxon>
        <taxon>Entelegynae</taxon>
        <taxon>Araneoidea</taxon>
        <taxon>Nephilidae</taxon>
        <taxon>Nephila</taxon>
    </lineage>
</organism>
<reference evidence="3" key="1">
    <citation type="submission" date="2020-08" db="EMBL/GenBank/DDBJ databases">
        <title>Multicomponent nature underlies the extraordinary mechanical properties of spider dragline silk.</title>
        <authorList>
            <person name="Kono N."/>
            <person name="Nakamura H."/>
            <person name="Mori M."/>
            <person name="Yoshida Y."/>
            <person name="Ohtoshi R."/>
            <person name="Malay A.D."/>
            <person name="Moran D.A.P."/>
            <person name="Tomita M."/>
            <person name="Numata K."/>
            <person name="Arakawa K."/>
        </authorList>
    </citation>
    <scope>NUCLEOTIDE SEQUENCE</scope>
</reference>
<name>A0A8X6MIV6_NEPPI</name>
<gene>
    <name evidence="3" type="primary">AVEN_60011_1</name>
    <name evidence="3" type="ORF">NPIL_607171</name>
</gene>
<evidence type="ECO:0000256" key="1">
    <source>
        <dbReference type="SAM" id="MobiDB-lite"/>
    </source>
</evidence>
<feature type="compositionally biased region" description="Low complexity" evidence="1">
    <location>
        <begin position="45"/>
        <end position="54"/>
    </location>
</feature>
<evidence type="ECO:0000256" key="2">
    <source>
        <dbReference type="SAM" id="Phobius"/>
    </source>
</evidence>
<proteinExistence type="predicted"/>